<name>A0A8X7BX85_9ARAC</name>
<evidence type="ECO:0000256" key="1">
    <source>
        <dbReference type="SAM" id="MobiDB-lite"/>
    </source>
</evidence>
<dbReference type="EMBL" id="BMAV01005177">
    <property type="protein sequence ID" value="GFY45992.1"/>
    <property type="molecule type" value="Genomic_DNA"/>
</dbReference>
<proteinExistence type="predicted"/>
<dbReference type="AlphaFoldDB" id="A0A8X7BX85"/>
<accession>A0A8X7BX85</accession>
<protein>
    <submittedName>
        <fullName evidence="2">Uncharacterized protein</fullName>
    </submittedName>
</protein>
<dbReference type="Proteomes" id="UP000886998">
    <property type="component" value="Unassembled WGS sequence"/>
</dbReference>
<evidence type="ECO:0000313" key="2">
    <source>
        <dbReference type="EMBL" id="GFY45992.1"/>
    </source>
</evidence>
<feature type="region of interest" description="Disordered" evidence="1">
    <location>
        <begin position="78"/>
        <end position="103"/>
    </location>
</feature>
<reference evidence="2" key="1">
    <citation type="submission" date="2020-08" db="EMBL/GenBank/DDBJ databases">
        <title>Multicomponent nature underlies the extraordinary mechanical properties of spider dragline silk.</title>
        <authorList>
            <person name="Kono N."/>
            <person name="Nakamura H."/>
            <person name="Mori M."/>
            <person name="Yoshida Y."/>
            <person name="Ohtoshi R."/>
            <person name="Malay A.D."/>
            <person name="Moran D.A.P."/>
            <person name="Tomita M."/>
            <person name="Numata K."/>
            <person name="Arakawa K."/>
        </authorList>
    </citation>
    <scope>NUCLEOTIDE SEQUENCE</scope>
</reference>
<feature type="compositionally biased region" description="Basic and acidic residues" evidence="1">
    <location>
        <begin position="86"/>
        <end position="103"/>
    </location>
</feature>
<evidence type="ECO:0000313" key="3">
    <source>
        <dbReference type="Proteomes" id="UP000886998"/>
    </source>
</evidence>
<comment type="caution">
    <text evidence="2">The sequence shown here is derived from an EMBL/GenBank/DDBJ whole genome shotgun (WGS) entry which is preliminary data.</text>
</comment>
<organism evidence="2 3">
    <name type="scientific">Trichonephila inaurata madagascariensis</name>
    <dbReference type="NCBI Taxonomy" id="2747483"/>
    <lineage>
        <taxon>Eukaryota</taxon>
        <taxon>Metazoa</taxon>
        <taxon>Ecdysozoa</taxon>
        <taxon>Arthropoda</taxon>
        <taxon>Chelicerata</taxon>
        <taxon>Arachnida</taxon>
        <taxon>Araneae</taxon>
        <taxon>Araneomorphae</taxon>
        <taxon>Entelegynae</taxon>
        <taxon>Araneoidea</taxon>
        <taxon>Nephilidae</taxon>
        <taxon>Trichonephila</taxon>
        <taxon>Trichonephila inaurata</taxon>
    </lineage>
</organism>
<gene>
    <name evidence="2" type="ORF">TNIN_327341</name>
</gene>
<feature type="region of interest" description="Disordered" evidence="1">
    <location>
        <begin position="1"/>
        <end position="34"/>
    </location>
</feature>
<sequence length="103" mass="11519">MAREESPPPPFLMSPRKLRSPQSADKEEKSRARKKVAVGEVCDVTCNVHQLSASSVHQPHSGYDNSAQLMLGYDWRSHSPSSDVYSDSKEGCEEHVTREKFDG</sequence>
<keyword evidence="3" id="KW-1185">Reference proteome</keyword>